<feature type="coiled-coil region" evidence="1">
    <location>
        <begin position="208"/>
        <end position="235"/>
    </location>
</feature>
<dbReference type="AlphaFoldDB" id="A0A6J6CNR0"/>
<evidence type="ECO:0000313" key="4">
    <source>
        <dbReference type="EMBL" id="CAB4552927.1"/>
    </source>
</evidence>
<keyword evidence="1" id="KW-0175">Coiled coil</keyword>
<sequence length="448" mass="46035">MRARSVLWVSAVVSVPVLLAGALPSSASAMASFPASAHAAQTAHKGGPGSGKSSNQVDVLTATREEVTQKIQQLDAQYAEQQAAVADAEVAVGLANEAVGRARARVTLAENEVEIARQTVRSYAVEAYITPPAEDALRVLSVGQSDDASYANEVIKIMADDRHKVVDILVGKRKIAADESATADAAAAAAATQVATQQAQLGELEGIRSEQESLANELDDRLDAALAEAAALAEIDRQMAAELAAQETALRKAAATPSPRVQDVAVPAGAAPEGTVPSNGTSPTGPPSTGAGPSGPAPTSPAPTSPPRTVPPSPPPSPGVNVTSVGGITVNVAIADQIRGLLNAATAAGFNLRGGGYRSSAAQVATRRNNCGPSYYDIYQKPASQCSPPTAIPGRSMHEQGRAIDFTSGGALITSRSNPAFVWLSQNASRFGMYNLPSEPWHWSTNGN</sequence>
<organism evidence="4">
    <name type="scientific">freshwater metagenome</name>
    <dbReference type="NCBI Taxonomy" id="449393"/>
    <lineage>
        <taxon>unclassified sequences</taxon>
        <taxon>metagenomes</taxon>
        <taxon>ecological metagenomes</taxon>
    </lineage>
</organism>
<accession>A0A6J6CNR0</accession>
<gene>
    <name evidence="4" type="ORF">UFOPK1358_01741</name>
</gene>
<dbReference type="EMBL" id="CAEZSF010000222">
    <property type="protein sequence ID" value="CAB4552927.1"/>
    <property type="molecule type" value="Genomic_DNA"/>
</dbReference>
<dbReference type="Gene3D" id="3.30.1380.10">
    <property type="match status" value="1"/>
</dbReference>
<feature type="region of interest" description="Disordered" evidence="2">
    <location>
        <begin position="269"/>
        <end position="322"/>
    </location>
</feature>
<protein>
    <submittedName>
        <fullName evidence="4">Unannotated protein</fullName>
    </submittedName>
</protein>
<dbReference type="Gene3D" id="6.10.250.3150">
    <property type="match status" value="1"/>
</dbReference>
<feature type="compositionally biased region" description="Low complexity" evidence="2">
    <location>
        <begin position="274"/>
        <end position="291"/>
    </location>
</feature>
<dbReference type="GO" id="GO:0006508">
    <property type="term" value="P:proteolysis"/>
    <property type="evidence" value="ECO:0007669"/>
    <property type="project" value="InterPro"/>
</dbReference>
<evidence type="ECO:0000256" key="2">
    <source>
        <dbReference type="SAM" id="MobiDB-lite"/>
    </source>
</evidence>
<dbReference type="InterPro" id="IPR009045">
    <property type="entry name" value="Zn_M74/Hedgehog-like"/>
</dbReference>
<dbReference type="Pfam" id="PF02557">
    <property type="entry name" value="VanY"/>
    <property type="match status" value="1"/>
</dbReference>
<reference evidence="4" key="1">
    <citation type="submission" date="2020-05" db="EMBL/GenBank/DDBJ databases">
        <authorList>
            <person name="Chiriac C."/>
            <person name="Salcher M."/>
            <person name="Ghai R."/>
            <person name="Kavagutti S V."/>
        </authorList>
    </citation>
    <scope>NUCLEOTIDE SEQUENCE</scope>
</reference>
<feature type="compositionally biased region" description="Pro residues" evidence="2">
    <location>
        <begin position="295"/>
        <end position="318"/>
    </location>
</feature>
<dbReference type="GO" id="GO:0008233">
    <property type="term" value="F:peptidase activity"/>
    <property type="evidence" value="ECO:0007669"/>
    <property type="project" value="InterPro"/>
</dbReference>
<dbReference type="InterPro" id="IPR003709">
    <property type="entry name" value="VanY-like_core_dom"/>
</dbReference>
<evidence type="ECO:0000256" key="1">
    <source>
        <dbReference type="SAM" id="Coils"/>
    </source>
</evidence>
<feature type="coiled-coil region" evidence="1">
    <location>
        <begin position="57"/>
        <end position="91"/>
    </location>
</feature>
<dbReference type="SUPFAM" id="SSF55166">
    <property type="entry name" value="Hedgehog/DD-peptidase"/>
    <property type="match status" value="1"/>
</dbReference>
<evidence type="ECO:0000259" key="3">
    <source>
        <dbReference type="Pfam" id="PF02557"/>
    </source>
</evidence>
<proteinExistence type="predicted"/>
<feature type="domain" description="D-alanyl-D-alanine carboxypeptidase-like core" evidence="3">
    <location>
        <begin position="330"/>
        <end position="444"/>
    </location>
</feature>
<name>A0A6J6CNR0_9ZZZZ</name>
<dbReference type="CDD" id="cd14814">
    <property type="entry name" value="Peptidase_M15"/>
    <property type="match status" value="1"/>
</dbReference>